<evidence type="ECO:0000313" key="7">
    <source>
        <dbReference type="Proteomes" id="UP000191153"/>
    </source>
</evidence>
<dbReference type="Proteomes" id="UP000191153">
    <property type="component" value="Unassembled WGS sequence"/>
</dbReference>
<gene>
    <name evidence="6" type="ORF">SAMN02745174_02355</name>
</gene>
<evidence type="ECO:0000256" key="1">
    <source>
        <dbReference type="ARBA" id="ARBA00004370"/>
    </source>
</evidence>
<proteinExistence type="predicted"/>
<dbReference type="GO" id="GO:0016020">
    <property type="term" value="C:membrane"/>
    <property type="evidence" value="ECO:0007669"/>
    <property type="project" value="UniProtKB-SubCell"/>
</dbReference>
<evidence type="ECO:0000313" key="6">
    <source>
        <dbReference type="EMBL" id="SKA04082.1"/>
    </source>
</evidence>
<accession>A0A1T4QK42</accession>
<sequence>MERELEELRSPIPRAFTKELNILGLPRSMGVLSCGTIAFSLFFLENYILTIFFIVVHIVLALIAKFTPKFDPKFIEILSNYCLKSYIDY</sequence>
<dbReference type="InterPro" id="IPR007792">
    <property type="entry name" value="T4SS_VirB3/TrbD/AvhB"/>
</dbReference>
<dbReference type="AlphaFoldDB" id="A0A1T4QK42"/>
<feature type="transmembrane region" description="Helical" evidence="5">
    <location>
        <begin position="47"/>
        <end position="64"/>
    </location>
</feature>
<evidence type="ECO:0000256" key="2">
    <source>
        <dbReference type="ARBA" id="ARBA00022692"/>
    </source>
</evidence>
<name>A0A1T4QK42_9FUSO</name>
<organism evidence="6 7">
    <name type="scientific">Cetobacterium ceti</name>
    <dbReference type="NCBI Taxonomy" id="180163"/>
    <lineage>
        <taxon>Bacteria</taxon>
        <taxon>Fusobacteriati</taxon>
        <taxon>Fusobacteriota</taxon>
        <taxon>Fusobacteriia</taxon>
        <taxon>Fusobacteriales</taxon>
        <taxon>Fusobacteriaceae</taxon>
        <taxon>Cetobacterium</taxon>
    </lineage>
</organism>
<protein>
    <submittedName>
        <fullName evidence="6">Type IV secretory pathway, TrbD component</fullName>
    </submittedName>
</protein>
<keyword evidence="3 5" id="KW-1133">Transmembrane helix</keyword>
<comment type="subcellular location">
    <subcellularLocation>
        <location evidence="1">Membrane</location>
    </subcellularLocation>
</comment>
<dbReference type="EMBL" id="FUWX01000025">
    <property type="protein sequence ID" value="SKA04082.1"/>
    <property type="molecule type" value="Genomic_DNA"/>
</dbReference>
<keyword evidence="4 5" id="KW-0472">Membrane</keyword>
<keyword evidence="7" id="KW-1185">Reference proteome</keyword>
<dbReference type="RefSeq" id="WP_078694783.1">
    <property type="nucleotide sequence ID" value="NZ_FUWX01000025.1"/>
</dbReference>
<evidence type="ECO:0000256" key="5">
    <source>
        <dbReference type="SAM" id="Phobius"/>
    </source>
</evidence>
<keyword evidence="2 5" id="KW-0812">Transmembrane</keyword>
<evidence type="ECO:0000256" key="3">
    <source>
        <dbReference type="ARBA" id="ARBA00022989"/>
    </source>
</evidence>
<evidence type="ECO:0000256" key="4">
    <source>
        <dbReference type="ARBA" id="ARBA00023136"/>
    </source>
</evidence>
<dbReference type="STRING" id="180163.SAMN02745174_02355"/>
<dbReference type="Pfam" id="PF05101">
    <property type="entry name" value="VirB3"/>
    <property type="match status" value="1"/>
</dbReference>
<reference evidence="6 7" key="1">
    <citation type="submission" date="2017-02" db="EMBL/GenBank/DDBJ databases">
        <authorList>
            <person name="Peterson S.W."/>
        </authorList>
    </citation>
    <scope>NUCLEOTIDE SEQUENCE [LARGE SCALE GENOMIC DNA]</scope>
    <source>
        <strain evidence="6 7">ATCC 700028</strain>
    </source>
</reference>
<feature type="transmembrane region" description="Helical" evidence="5">
    <location>
        <begin position="20"/>
        <end position="41"/>
    </location>
</feature>